<evidence type="ECO:0000256" key="3">
    <source>
        <dbReference type="ARBA" id="ARBA00022968"/>
    </source>
</evidence>
<dbReference type="Gene3D" id="3.40.30.10">
    <property type="entry name" value="Glutaredoxin"/>
    <property type="match status" value="1"/>
</dbReference>
<keyword evidence="6" id="KW-0812">Transmembrane</keyword>
<evidence type="ECO:0000256" key="2">
    <source>
        <dbReference type="ARBA" id="ARBA00022748"/>
    </source>
</evidence>
<dbReference type="SUPFAM" id="SSF52833">
    <property type="entry name" value="Thioredoxin-like"/>
    <property type="match status" value="1"/>
</dbReference>
<comment type="caution">
    <text evidence="8">The sequence shown here is derived from an EMBL/GenBank/DDBJ whole genome shotgun (WGS) entry which is preliminary data.</text>
</comment>
<evidence type="ECO:0000256" key="4">
    <source>
        <dbReference type="ARBA" id="ARBA00023157"/>
    </source>
</evidence>
<comment type="subcellular location">
    <subcellularLocation>
        <location evidence="1">Cell envelope</location>
    </subcellularLocation>
</comment>
<evidence type="ECO:0000256" key="1">
    <source>
        <dbReference type="ARBA" id="ARBA00004196"/>
    </source>
</evidence>
<dbReference type="RefSeq" id="WP_209811517.1">
    <property type="nucleotide sequence ID" value="NZ_JAGGKT010000011.1"/>
</dbReference>
<gene>
    <name evidence="8" type="ORF">J2Z37_003523</name>
</gene>
<reference evidence="8 9" key="1">
    <citation type="submission" date="2021-03" db="EMBL/GenBank/DDBJ databases">
        <title>Genomic Encyclopedia of Type Strains, Phase IV (KMG-IV): sequencing the most valuable type-strain genomes for metagenomic binning, comparative biology and taxonomic classification.</title>
        <authorList>
            <person name="Goeker M."/>
        </authorList>
    </citation>
    <scope>NUCLEOTIDE SEQUENCE [LARGE SCALE GENOMIC DNA]</scope>
    <source>
        <strain evidence="8 9">DSM 24738</strain>
    </source>
</reference>
<sequence>MNRSRTWMRLIILGVIFVGISVALYNAFIKDTAAVQANELAPDFILKTLEDNQEFQLSKQAGKGIVLNFWGTWCAPCREEMPALEKMHQEFKDKGVEVIGVNIGESDVTVESFRDTYHISFPILMDRKREITQLYEIGPIPTTYFIDSDGVVKKIVIGGPMAEKTIKENITQILPQQ</sequence>
<dbReference type="Pfam" id="PF00578">
    <property type="entry name" value="AhpC-TSA"/>
    <property type="match status" value="1"/>
</dbReference>
<keyword evidence="6" id="KW-0472">Membrane</keyword>
<keyword evidence="2" id="KW-0201">Cytochrome c-type biogenesis</keyword>
<organism evidence="8 9">
    <name type="scientific">Ammoniphilus resinae</name>
    <dbReference type="NCBI Taxonomy" id="861532"/>
    <lineage>
        <taxon>Bacteria</taxon>
        <taxon>Bacillati</taxon>
        <taxon>Bacillota</taxon>
        <taxon>Bacilli</taxon>
        <taxon>Bacillales</taxon>
        <taxon>Paenibacillaceae</taxon>
        <taxon>Aneurinibacillus group</taxon>
        <taxon>Ammoniphilus</taxon>
    </lineage>
</organism>
<name>A0ABS4GTA4_9BACL</name>
<dbReference type="InterPro" id="IPR000866">
    <property type="entry name" value="AhpC/TSA"/>
</dbReference>
<accession>A0ABS4GTA4</accession>
<keyword evidence="6" id="KW-1133">Transmembrane helix</keyword>
<evidence type="ECO:0000256" key="6">
    <source>
        <dbReference type="SAM" id="Phobius"/>
    </source>
</evidence>
<keyword evidence="3" id="KW-0735">Signal-anchor</keyword>
<dbReference type="PANTHER" id="PTHR42852:SF6">
    <property type="entry name" value="THIOL:DISULFIDE INTERCHANGE PROTEIN DSBE"/>
    <property type="match status" value="1"/>
</dbReference>
<evidence type="ECO:0000313" key="9">
    <source>
        <dbReference type="Proteomes" id="UP001519343"/>
    </source>
</evidence>
<dbReference type="PROSITE" id="PS00194">
    <property type="entry name" value="THIOREDOXIN_1"/>
    <property type="match status" value="1"/>
</dbReference>
<feature type="domain" description="Thioredoxin" evidence="7">
    <location>
        <begin position="35"/>
        <end position="175"/>
    </location>
</feature>
<dbReference type="InterPro" id="IPR013766">
    <property type="entry name" value="Thioredoxin_domain"/>
</dbReference>
<dbReference type="CDD" id="cd02966">
    <property type="entry name" value="TlpA_like_family"/>
    <property type="match status" value="1"/>
</dbReference>
<keyword evidence="9" id="KW-1185">Reference proteome</keyword>
<dbReference type="NCBIfam" id="NF002854">
    <property type="entry name" value="PRK03147.1"/>
    <property type="match status" value="1"/>
</dbReference>
<dbReference type="InterPro" id="IPR050553">
    <property type="entry name" value="Thioredoxin_ResA/DsbE_sf"/>
</dbReference>
<dbReference type="Proteomes" id="UP001519343">
    <property type="component" value="Unassembled WGS sequence"/>
</dbReference>
<evidence type="ECO:0000313" key="8">
    <source>
        <dbReference type="EMBL" id="MBP1933510.1"/>
    </source>
</evidence>
<keyword evidence="5" id="KW-0676">Redox-active center</keyword>
<proteinExistence type="predicted"/>
<evidence type="ECO:0000256" key="5">
    <source>
        <dbReference type="ARBA" id="ARBA00023284"/>
    </source>
</evidence>
<evidence type="ECO:0000259" key="7">
    <source>
        <dbReference type="PROSITE" id="PS51352"/>
    </source>
</evidence>
<keyword evidence="4" id="KW-1015">Disulfide bond</keyword>
<dbReference type="PANTHER" id="PTHR42852">
    <property type="entry name" value="THIOL:DISULFIDE INTERCHANGE PROTEIN DSBE"/>
    <property type="match status" value="1"/>
</dbReference>
<feature type="transmembrane region" description="Helical" evidence="6">
    <location>
        <begin position="7"/>
        <end position="28"/>
    </location>
</feature>
<dbReference type="PROSITE" id="PS51352">
    <property type="entry name" value="THIOREDOXIN_2"/>
    <property type="match status" value="1"/>
</dbReference>
<dbReference type="InterPro" id="IPR036249">
    <property type="entry name" value="Thioredoxin-like_sf"/>
</dbReference>
<protein>
    <submittedName>
        <fullName evidence="8">Peroxiredoxin</fullName>
    </submittedName>
</protein>
<dbReference type="InterPro" id="IPR017937">
    <property type="entry name" value="Thioredoxin_CS"/>
</dbReference>
<dbReference type="EMBL" id="JAGGKT010000011">
    <property type="protein sequence ID" value="MBP1933510.1"/>
    <property type="molecule type" value="Genomic_DNA"/>
</dbReference>